<feature type="transmembrane region" description="Helical" evidence="1">
    <location>
        <begin position="12"/>
        <end position="35"/>
    </location>
</feature>
<keyword evidence="1" id="KW-1133">Transmembrane helix</keyword>
<organism evidence="2">
    <name type="scientific">marine metagenome</name>
    <dbReference type="NCBI Taxonomy" id="408172"/>
    <lineage>
        <taxon>unclassified sequences</taxon>
        <taxon>metagenomes</taxon>
        <taxon>ecological metagenomes</taxon>
    </lineage>
</organism>
<feature type="non-terminal residue" evidence="2">
    <location>
        <position position="189"/>
    </location>
</feature>
<dbReference type="AlphaFoldDB" id="A0A382RSL8"/>
<reference evidence="2" key="1">
    <citation type="submission" date="2018-05" db="EMBL/GenBank/DDBJ databases">
        <authorList>
            <person name="Lanie J.A."/>
            <person name="Ng W.-L."/>
            <person name="Kazmierczak K.M."/>
            <person name="Andrzejewski T.M."/>
            <person name="Davidsen T.M."/>
            <person name="Wayne K.J."/>
            <person name="Tettelin H."/>
            <person name="Glass J.I."/>
            <person name="Rusch D."/>
            <person name="Podicherti R."/>
            <person name="Tsui H.-C.T."/>
            <person name="Winkler M.E."/>
        </authorList>
    </citation>
    <scope>NUCLEOTIDE SEQUENCE</scope>
</reference>
<evidence type="ECO:0008006" key="3">
    <source>
        <dbReference type="Google" id="ProtNLM"/>
    </source>
</evidence>
<evidence type="ECO:0000256" key="1">
    <source>
        <dbReference type="SAM" id="Phobius"/>
    </source>
</evidence>
<evidence type="ECO:0000313" key="2">
    <source>
        <dbReference type="EMBL" id="SVD00262.1"/>
    </source>
</evidence>
<dbReference type="EMBL" id="UINC01123648">
    <property type="protein sequence ID" value="SVD00262.1"/>
    <property type="molecule type" value="Genomic_DNA"/>
</dbReference>
<name>A0A382RSL8_9ZZZZ</name>
<gene>
    <name evidence="2" type="ORF">METZ01_LOCUS353116</name>
</gene>
<sequence length="189" mass="20737">MHNNPQRLAWTVLIIAFVFFLSLAITLPFGVRILLLNSTREQSNTLSLGSGSVYVTRPAVGVPEALFGSMDNLTYGTYIETENASRSGISFINPDKTEILGNVQIYGDTEIQLLAHTTPRFKFSNRPHNIALMLSRGRLRASVAVGVERPVTMVIHTPHSEITLQRPGSYSVEVIGNQSLISVRNGIAT</sequence>
<keyword evidence="1" id="KW-0472">Membrane</keyword>
<protein>
    <recommendedName>
        <fullName evidence="3">FecR protein domain-containing protein</fullName>
    </recommendedName>
</protein>
<proteinExistence type="predicted"/>
<keyword evidence="1" id="KW-0812">Transmembrane</keyword>
<accession>A0A382RSL8</accession>